<dbReference type="AlphaFoldDB" id="A0A6A3JLF9"/>
<dbReference type="Proteomes" id="UP000435112">
    <property type="component" value="Unassembled WGS sequence"/>
</dbReference>
<feature type="signal peptide" evidence="5">
    <location>
        <begin position="1"/>
        <end position="22"/>
    </location>
</feature>
<keyword evidence="4 5" id="KW-0732">Signal</keyword>
<dbReference type="Proteomes" id="UP000429607">
    <property type="component" value="Unassembled WGS sequence"/>
</dbReference>
<evidence type="ECO:0000256" key="5">
    <source>
        <dbReference type="RuleBase" id="RU367124"/>
    </source>
</evidence>
<evidence type="ECO:0000313" key="10">
    <source>
        <dbReference type="Proteomes" id="UP000434957"/>
    </source>
</evidence>
<dbReference type="Proteomes" id="UP000434957">
    <property type="component" value="Unassembled WGS sequence"/>
</dbReference>
<dbReference type="InterPro" id="IPR031825">
    <property type="entry name" value="RXLR"/>
</dbReference>
<proteinExistence type="inferred from homology"/>
<name>A0A6A3JLF9_9STRA</name>
<evidence type="ECO:0000256" key="4">
    <source>
        <dbReference type="ARBA" id="ARBA00022729"/>
    </source>
</evidence>
<comment type="similarity">
    <text evidence="2 5">Belongs to the RxLR effector family.</text>
</comment>
<keyword evidence="3 5" id="KW-0964">Secreted</keyword>
<organism evidence="6 11">
    <name type="scientific">Phytophthora rubi</name>
    <dbReference type="NCBI Taxonomy" id="129364"/>
    <lineage>
        <taxon>Eukaryota</taxon>
        <taxon>Sar</taxon>
        <taxon>Stramenopiles</taxon>
        <taxon>Oomycota</taxon>
        <taxon>Peronosporomycetes</taxon>
        <taxon>Peronosporales</taxon>
        <taxon>Peronosporaceae</taxon>
        <taxon>Phytophthora</taxon>
    </lineage>
</organism>
<feature type="chain" id="PRO_5044948064" description="RxLR effector protein" evidence="5">
    <location>
        <begin position="23"/>
        <end position="163"/>
    </location>
</feature>
<evidence type="ECO:0000256" key="2">
    <source>
        <dbReference type="ARBA" id="ARBA00010400"/>
    </source>
</evidence>
<dbReference type="EMBL" id="QXFV01001880">
    <property type="protein sequence ID" value="KAE8996657.1"/>
    <property type="molecule type" value="Genomic_DNA"/>
</dbReference>
<comment type="subcellular location">
    <subcellularLocation>
        <location evidence="1 5">Secreted</location>
    </subcellularLocation>
</comment>
<dbReference type="Pfam" id="PF16810">
    <property type="entry name" value="RXLR"/>
    <property type="match status" value="1"/>
</dbReference>
<dbReference type="EMBL" id="QXFT01001896">
    <property type="protein sequence ID" value="KAE9308027.1"/>
    <property type="molecule type" value="Genomic_DNA"/>
</dbReference>
<accession>A0A6A3JLF9</accession>
<protein>
    <recommendedName>
        <fullName evidence="5">RxLR effector protein</fullName>
    </recommendedName>
</protein>
<evidence type="ECO:0000256" key="1">
    <source>
        <dbReference type="ARBA" id="ARBA00004613"/>
    </source>
</evidence>
<evidence type="ECO:0000256" key="3">
    <source>
        <dbReference type="ARBA" id="ARBA00022525"/>
    </source>
</evidence>
<evidence type="ECO:0000313" key="9">
    <source>
        <dbReference type="Proteomes" id="UP000429607"/>
    </source>
</evidence>
<evidence type="ECO:0000313" key="6">
    <source>
        <dbReference type="EMBL" id="KAE8993285.1"/>
    </source>
</evidence>
<evidence type="ECO:0000313" key="11">
    <source>
        <dbReference type="Proteomes" id="UP000435112"/>
    </source>
</evidence>
<evidence type="ECO:0000313" key="8">
    <source>
        <dbReference type="EMBL" id="KAE9308027.1"/>
    </source>
</evidence>
<comment type="caution">
    <text evidence="6">The sequence shown here is derived from an EMBL/GenBank/DDBJ whole genome shotgun (WGS) entry which is preliminary data.</text>
</comment>
<comment type="domain">
    <text evidence="5">The RxLR-dEER motif acts to carry the protein into the host cell cytoplasm through binding to cell surface phosphatidylinositol-3-phosphate.</text>
</comment>
<sequence>MRGIFFTALAVTILTSGGAVTATGESVNTMLSTEINTVTDTTDSISTQESSQRFLRAATTDWFADEERAKVSELSKLAKQLKLRNGPQKKLAAAAAKAKQKTKVLPSFSVTQKKFLGYFNQGLSPEKAKNLGKIKGGEVKKYETFFKIAEEAKARNAAAFKAK</sequence>
<dbReference type="OrthoDB" id="10354256at2759"/>
<comment type="function">
    <text evidence="5">Effector that suppresses plant defense responses during pathogen infection.</text>
</comment>
<dbReference type="EMBL" id="QXFU01001920">
    <property type="protein sequence ID" value="KAE8993285.1"/>
    <property type="molecule type" value="Genomic_DNA"/>
</dbReference>
<reference evidence="9 11" key="1">
    <citation type="submission" date="2018-09" db="EMBL/GenBank/DDBJ databases">
        <title>Genomic investigation of the strawberry pathogen Phytophthora fragariae indicates pathogenicity is determined by transcriptional variation in three key races.</title>
        <authorList>
            <person name="Adams T.M."/>
            <person name="Armitage A.D."/>
            <person name="Sobczyk M.K."/>
            <person name="Bates H.J."/>
            <person name="Dunwell J.M."/>
            <person name="Nellist C.F."/>
            <person name="Harrison R.J."/>
        </authorList>
    </citation>
    <scope>NUCLEOTIDE SEQUENCE [LARGE SCALE GENOMIC DNA]</scope>
    <source>
        <strain evidence="7 9">SCRP249</strain>
        <strain evidence="6 11">SCRP324</strain>
        <strain evidence="8 10">SCRP333</strain>
    </source>
</reference>
<keyword evidence="10" id="KW-1185">Reference proteome</keyword>
<evidence type="ECO:0000313" key="7">
    <source>
        <dbReference type="EMBL" id="KAE8996657.1"/>
    </source>
</evidence>
<gene>
    <name evidence="7" type="ORF">PR001_g19797</name>
    <name evidence="6" type="ORF">PR002_g20288</name>
    <name evidence="8" type="ORF">PR003_g20848</name>
</gene>